<protein>
    <submittedName>
        <fullName evidence="2">Uncharacterized protein</fullName>
    </submittedName>
</protein>
<dbReference type="EMBL" id="CP000614">
    <property type="protein sequence ID" value="ABO55168.1"/>
    <property type="molecule type" value="Genomic_DNA"/>
</dbReference>
<sequence length="265" mass="28760">MGSNEQSAEEPGQANDRVVEQLIELENAWRIFDGLAPDTAIPGELAAVFLGVSDRTLKRLRGRGDGPPYVQYPESGSVRRNQRVLYILSDLRKWREHKRVTSTIEAATARGLTFTTRDSVFHDEHPFWAQRILDGEPVMGAPEGATLLILGHALCVPEDSSRELLAAALDVEPKVALVHLTLAEALDQAWDRSVDRLPFHRAYLAALLHESLLAVSRQEAIEFAEIPADRAGGGRDSDGSGSGSGSDGGRSSGPSPRRRRPGGGL</sequence>
<gene>
    <name evidence="2" type="ordered locus">Bcep1808_2166</name>
</gene>
<organism evidence="2 3">
    <name type="scientific">Burkholderia vietnamiensis (strain G4 / LMG 22486)</name>
    <name type="common">Burkholderia cepacia (strain R1808)</name>
    <dbReference type="NCBI Taxonomy" id="269482"/>
    <lineage>
        <taxon>Bacteria</taxon>
        <taxon>Pseudomonadati</taxon>
        <taxon>Pseudomonadota</taxon>
        <taxon>Betaproteobacteria</taxon>
        <taxon>Burkholderiales</taxon>
        <taxon>Burkholderiaceae</taxon>
        <taxon>Burkholderia</taxon>
        <taxon>Burkholderia cepacia complex</taxon>
    </lineage>
</organism>
<evidence type="ECO:0000313" key="3">
    <source>
        <dbReference type="Proteomes" id="UP000002287"/>
    </source>
</evidence>
<evidence type="ECO:0000313" key="2">
    <source>
        <dbReference type="EMBL" id="ABO55168.1"/>
    </source>
</evidence>
<dbReference type="eggNOG" id="ENOG5030XCE">
    <property type="taxonomic scope" value="Bacteria"/>
</dbReference>
<proteinExistence type="predicted"/>
<feature type="compositionally biased region" description="Basic residues" evidence="1">
    <location>
        <begin position="256"/>
        <end position="265"/>
    </location>
</feature>
<evidence type="ECO:0000256" key="1">
    <source>
        <dbReference type="SAM" id="MobiDB-lite"/>
    </source>
</evidence>
<dbReference type="Proteomes" id="UP000002287">
    <property type="component" value="Chromosome 1"/>
</dbReference>
<name>A4JFW5_BURVG</name>
<dbReference type="HOGENOM" id="CLU_091619_0_0_4"/>
<dbReference type="KEGG" id="bvi:Bcep1808_2166"/>
<reference evidence="3" key="1">
    <citation type="submission" date="2007-03" db="EMBL/GenBank/DDBJ databases">
        <title>Complete sequence of chromosome 1 of Burkholderia vietnamiensis G4.</title>
        <authorList>
            <consortium name="US DOE Joint Genome Institute"/>
            <person name="Copeland A."/>
            <person name="Lucas S."/>
            <person name="Lapidus A."/>
            <person name="Barry K."/>
            <person name="Detter J.C."/>
            <person name="Glavina del Rio T."/>
            <person name="Hammon N."/>
            <person name="Israni S."/>
            <person name="Dalin E."/>
            <person name="Tice H."/>
            <person name="Pitluck S."/>
            <person name="Chain P."/>
            <person name="Malfatti S."/>
            <person name="Shin M."/>
            <person name="Vergez L."/>
            <person name="Schmutz J."/>
            <person name="Larimer F."/>
            <person name="Land M."/>
            <person name="Hauser L."/>
            <person name="Kyrpides N."/>
            <person name="Tiedje J."/>
            <person name="Richardson P."/>
        </authorList>
    </citation>
    <scope>NUCLEOTIDE SEQUENCE [LARGE SCALE GENOMIC DNA]</scope>
    <source>
        <strain evidence="3">G4 / LMG 22486</strain>
    </source>
</reference>
<feature type="region of interest" description="Disordered" evidence="1">
    <location>
        <begin position="225"/>
        <end position="265"/>
    </location>
</feature>
<dbReference type="AlphaFoldDB" id="A4JFW5"/>
<accession>A4JFW5</accession>
<feature type="compositionally biased region" description="Gly residues" evidence="1">
    <location>
        <begin position="240"/>
        <end position="251"/>
    </location>
</feature>